<proteinExistence type="predicted"/>
<comment type="caution">
    <text evidence="2">The sequence shown here is derived from an EMBL/GenBank/DDBJ whole genome shotgun (WGS) entry which is preliminary data.</text>
</comment>
<dbReference type="EMBL" id="CAJOBD010013592">
    <property type="protein sequence ID" value="CAF4192022.1"/>
    <property type="molecule type" value="Genomic_DNA"/>
</dbReference>
<protein>
    <submittedName>
        <fullName evidence="2">Uncharacterized protein</fullName>
    </submittedName>
</protein>
<sequence length="90" mass="9540">KEKKQQSATNNVLSPDGEVTETISKSQSKLESSPPSSISEKSFVPTTGGIHHPTMIPLSSSLKNGNNLITKTGVVPPSILTRAQQNIINS</sequence>
<feature type="region of interest" description="Disordered" evidence="1">
    <location>
        <begin position="1"/>
        <end position="63"/>
    </location>
</feature>
<name>A0A820BG77_9BILA</name>
<reference evidence="2" key="1">
    <citation type="submission" date="2021-02" db="EMBL/GenBank/DDBJ databases">
        <authorList>
            <person name="Nowell W R."/>
        </authorList>
    </citation>
    <scope>NUCLEOTIDE SEQUENCE</scope>
</reference>
<feature type="compositionally biased region" description="Low complexity" evidence="1">
    <location>
        <begin position="23"/>
        <end position="42"/>
    </location>
</feature>
<dbReference type="AlphaFoldDB" id="A0A820BG77"/>
<dbReference type="Proteomes" id="UP000663836">
    <property type="component" value="Unassembled WGS sequence"/>
</dbReference>
<feature type="compositionally biased region" description="Polar residues" evidence="1">
    <location>
        <begin position="1"/>
        <end position="13"/>
    </location>
</feature>
<evidence type="ECO:0000313" key="3">
    <source>
        <dbReference type="Proteomes" id="UP000663836"/>
    </source>
</evidence>
<gene>
    <name evidence="2" type="ORF">JBS370_LOCUS36075</name>
</gene>
<evidence type="ECO:0000313" key="2">
    <source>
        <dbReference type="EMBL" id="CAF4192022.1"/>
    </source>
</evidence>
<evidence type="ECO:0000256" key="1">
    <source>
        <dbReference type="SAM" id="MobiDB-lite"/>
    </source>
</evidence>
<organism evidence="2 3">
    <name type="scientific">Rotaria sordida</name>
    <dbReference type="NCBI Taxonomy" id="392033"/>
    <lineage>
        <taxon>Eukaryota</taxon>
        <taxon>Metazoa</taxon>
        <taxon>Spiralia</taxon>
        <taxon>Gnathifera</taxon>
        <taxon>Rotifera</taxon>
        <taxon>Eurotatoria</taxon>
        <taxon>Bdelloidea</taxon>
        <taxon>Philodinida</taxon>
        <taxon>Philodinidae</taxon>
        <taxon>Rotaria</taxon>
    </lineage>
</organism>
<accession>A0A820BG77</accession>
<feature type="non-terminal residue" evidence="2">
    <location>
        <position position="1"/>
    </location>
</feature>